<gene>
    <name evidence="3" type="ORF">SAMN04244574_01142</name>
</gene>
<dbReference type="Gene3D" id="1.20.1270.180">
    <property type="match status" value="1"/>
</dbReference>
<reference evidence="3 4" key="1">
    <citation type="submission" date="2016-10" db="EMBL/GenBank/DDBJ databases">
        <authorList>
            <person name="de Groot N.N."/>
        </authorList>
    </citation>
    <scope>NUCLEOTIDE SEQUENCE [LARGE SCALE GENOMIC DNA]</scope>
    <source>
        <strain evidence="3 4">DSM 381</strain>
    </source>
</reference>
<evidence type="ECO:0000259" key="2">
    <source>
        <dbReference type="Pfam" id="PF07007"/>
    </source>
</evidence>
<feature type="domain" description="Lysozyme inhibitor LprI-like N-terminal" evidence="2">
    <location>
        <begin position="33"/>
        <end position="130"/>
    </location>
</feature>
<proteinExistence type="predicted"/>
<feature type="signal peptide" evidence="1">
    <location>
        <begin position="1"/>
        <end position="25"/>
    </location>
</feature>
<protein>
    <submittedName>
        <fullName evidence="3">Uncharacterized conserved protein YecT, DUF1311 family</fullName>
    </submittedName>
</protein>
<dbReference type="EMBL" id="FOSX01000012">
    <property type="protein sequence ID" value="SFK59121.1"/>
    <property type="molecule type" value="Genomic_DNA"/>
</dbReference>
<evidence type="ECO:0000313" key="3">
    <source>
        <dbReference type="EMBL" id="SFK59121.1"/>
    </source>
</evidence>
<feature type="chain" id="PRO_5011699137" evidence="1">
    <location>
        <begin position="26"/>
        <end position="160"/>
    </location>
</feature>
<dbReference type="Proteomes" id="UP000199579">
    <property type="component" value="Unassembled WGS sequence"/>
</dbReference>
<organism evidence="3 4">
    <name type="scientific">Azotobacter beijerinckii</name>
    <dbReference type="NCBI Taxonomy" id="170623"/>
    <lineage>
        <taxon>Bacteria</taxon>
        <taxon>Pseudomonadati</taxon>
        <taxon>Pseudomonadota</taxon>
        <taxon>Gammaproteobacteria</taxon>
        <taxon>Pseudomonadales</taxon>
        <taxon>Pseudomonadaceae</taxon>
        <taxon>Azotobacter</taxon>
    </lineage>
</organism>
<sequence length="160" mass="18360">MWRFGLPGRLTGVIAVLMLPTLTIASDTDPKGCMEAATTQLEYNQCATSYLKAVDDEMNRVYQIIISQYKADQEFIAKLRNAQRAWLAFRDAELEARFPAKDKQSSYGSVYPMCSNTFLVQRTQERIKHLREWLDGIEEGEVCAGSMHYKRMRPAQPHSF</sequence>
<accession>A0A1I4ATC7</accession>
<dbReference type="Pfam" id="PF07007">
    <property type="entry name" value="LprI"/>
    <property type="match status" value="1"/>
</dbReference>
<evidence type="ECO:0000313" key="4">
    <source>
        <dbReference type="Proteomes" id="UP000199579"/>
    </source>
</evidence>
<name>A0A1I4ATC7_9GAMM</name>
<dbReference type="AlphaFoldDB" id="A0A1I4ATC7"/>
<keyword evidence="1" id="KW-0732">Signal</keyword>
<dbReference type="InterPro" id="IPR009739">
    <property type="entry name" value="LprI-like_N"/>
</dbReference>
<evidence type="ECO:0000256" key="1">
    <source>
        <dbReference type="SAM" id="SignalP"/>
    </source>
</evidence>